<feature type="region of interest" description="Disordered" evidence="1">
    <location>
        <begin position="34"/>
        <end position="101"/>
    </location>
</feature>
<evidence type="ECO:0000256" key="1">
    <source>
        <dbReference type="SAM" id="MobiDB-lite"/>
    </source>
</evidence>
<feature type="region of interest" description="Disordered" evidence="1">
    <location>
        <begin position="224"/>
        <end position="293"/>
    </location>
</feature>
<feature type="compositionally biased region" description="Basic and acidic residues" evidence="1">
    <location>
        <begin position="258"/>
        <end position="275"/>
    </location>
</feature>
<evidence type="ECO:0000313" key="2">
    <source>
        <dbReference type="EMBL" id="KAK3895634.1"/>
    </source>
</evidence>
<protein>
    <submittedName>
        <fullName evidence="2">Uncharacterized protein</fullName>
    </submittedName>
</protein>
<dbReference type="EMBL" id="JAWQEG010000033">
    <property type="protein sequence ID" value="KAK3895634.1"/>
    <property type="molecule type" value="Genomic_DNA"/>
</dbReference>
<comment type="caution">
    <text evidence="2">The sequence shown here is derived from an EMBL/GenBank/DDBJ whole genome shotgun (WGS) entry which is preliminary data.</text>
</comment>
<dbReference type="AlphaFoldDB" id="A0AAE1GMC7"/>
<proteinExistence type="predicted"/>
<feature type="compositionally biased region" description="Polar residues" evidence="1">
    <location>
        <begin position="72"/>
        <end position="92"/>
    </location>
</feature>
<evidence type="ECO:0000313" key="3">
    <source>
        <dbReference type="Proteomes" id="UP001286313"/>
    </source>
</evidence>
<gene>
    <name evidence="2" type="ORF">Pcinc_000557</name>
</gene>
<feature type="compositionally biased region" description="Polar residues" evidence="1">
    <location>
        <begin position="35"/>
        <end position="47"/>
    </location>
</feature>
<name>A0AAE1GMC7_PETCI</name>
<sequence>MQRNKSGERNGYRKQVRGALGQREWEVVDGHIQHHPTTTLGDSSISPPINDATPPDSVHQLAPVSAPHQHAHATNSSTAPELSHHNAPSTHAPTYDPPRYTHSKSLASTPFFTPSHTTSTLALHPPLDAAHPPPNVFCYATHTPLAMPRLTIKHATMYFHTTRLLSTGYATPTPLAIAPATRYATPTPLAITHTTLLLHSHSPSDRACHTTPLLASLRHSHASSDHIHHAAPPPAWLRNSHASSDHACHTTPLPASLRHSDASSDRTCHSLRHSDASSNHIHPSAPLPASLRL</sequence>
<keyword evidence="3" id="KW-1185">Reference proteome</keyword>
<reference evidence="2" key="1">
    <citation type="submission" date="2023-10" db="EMBL/GenBank/DDBJ databases">
        <title>Genome assemblies of two species of porcelain crab, Petrolisthes cinctipes and Petrolisthes manimaculis (Anomura: Porcellanidae).</title>
        <authorList>
            <person name="Angst P."/>
        </authorList>
    </citation>
    <scope>NUCLEOTIDE SEQUENCE</scope>
    <source>
        <strain evidence="2">PB745_01</strain>
        <tissue evidence="2">Gill</tissue>
    </source>
</reference>
<organism evidence="2 3">
    <name type="scientific">Petrolisthes cinctipes</name>
    <name type="common">Flat porcelain crab</name>
    <dbReference type="NCBI Taxonomy" id="88211"/>
    <lineage>
        <taxon>Eukaryota</taxon>
        <taxon>Metazoa</taxon>
        <taxon>Ecdysozoa</taxon>
        <taxon>Arthropoda</taxon>
        <taxon>Crustacea</taxon>
        <taxon>Multicrustacea</taxon>
        <taxon>Malacostraca</taxon>
        <taxon>Eumalacostraca</taxon>
        <taxon>Eucarida</taxon>
        <taxon>Decapoda</taxon>
        <taxon>Pleocyemata</taxon>
        <taxon>Anomura</taxon>
        <taxon>Galatheoidea</taxon>
        <taxon>Porcellanidae</taxon>
        <taxon>Petrolisthes</taxon>
    </lineage>
</organism>
<accession>A0AAE1GMC7</accession>
<dbReference type="Proteomes" id="UP001286313">
    <property type="component" value="Unassembled WGS sequence"/>
</dbReference>